<dbReference type="AlphaFoldDB" id="A0A2A5J057"/>
<feature type="transmembrane region" description="Helical" evidence="2">
    <location>
        <begin position="83"/>
        <end position="100"/>
    </location>
</feature>
<accession>A0A2A5J057</accession>
<proteinExistence type="inferred from homology"/>
<dbReference type="GO" id="GO:0004190">
    <property type="term" value="F:aspartic-type endopeptidase activity"/>
    <property type="evidence" value="ECO:0007669"/>
    <property type="project" value="InterPro"/>
</dbReference>
<evidence type="ECO:0000256" key="1">
    <source>
        <dbReference type="ARBA" id="ARBA00005801"/>
    </source>
</evidence>
<protein>
    <recommendedName>
        <fullName evidence="3">Prepilin type IV endopeptidase peptidase domain-containing protein</fullName>
    </recommendedName>
</protein>
<keyword evidence="2" id="KW-1133">Transmembrane helix</keyword>
<dbReference type="RefSeq" id="WP_099698926.1">
    <property type="nucleotide sequence ID" value="NZ_NOVD01000066.1"/>
</dbReference>
<dbReference type="Gene3D" id="1.20.120.1220">
    <property type="match status" value="1"/>
</dbReference>
<sequence>MSVWTVALACAAAAGVLACGVPTLVRLLPAPANAGESDVGAAGGSASVSYAAIAAERWFLPAGVVVSMVGAGLLGAAIGADPLLVVLVPLVPLGYALAVIDARTRLLPRRLVVPATLGVLAALVVEWAATGDLEVLVRAVAGLVMARMGFWVLWFLGAGLGFGDVRLAALVGLVTARLDWQAFVVGIYGALVLALLFVLVRWVVTRRPLRGDEVSLGPFLVLGAWVGLLVGAGS</sequence>
<feature type="transmembrane region" description="Helical" evidence="2">
    <location>
        <begin position="180"/>
        <end position="204"/>
    </location>
</feature>
<feature type="transmembrane region" description="Helical" evidence="2">
    <location>
        <begin position="136"/>
        <end position="160"/>
    </location>
</feature>
<comment type="caution">
    <text evidence="4">The sequence shown here is derived from an EMBL/GenBank/DDBJ whole genome shotgun (WGS) entry which is preliminary data.</text>
</comment>
<feature type="transmembrane region" description="Helical" evidence="2">
    <location>
        <begin position="112"/>
        <end position="129"/>
    </location>
</feature>
<evidence type="ECO:0000313" key="5">
    <source>
        <dbReference type="Proteomes" id="UP000230886"/>
    </source>
</evidence>
<evidence type="ECO:0000259" key="3">
    <source>
        <dbReference type="Pfam" id="PF01478"/>
    </source>
</evidence>
<name>A0A2A5J057_RHOSG</name>
<dbReference type="EMBL" id="NOVD01000066">
    <property type="protein sequence ID" value="PCK22619.1"/>
    <property type="molecule type" value="Genomic_DNA"/>
</dbReference>
<reference evidence="4 5" key="1">
    <citation type="submission" date="2017-07" db="EMBL/GenBank/DDBJ databases">
        <title>Draft sequence of Rhodococcus enclensis 23b-28.</title>
        <authorList>
            <person name="Besaury L."/>
            <person name="Sancelme M."/>
            <person name="Amato P."/>
            <person name="Lallement A."/>
            <person name="Delort A.-M."/>
        </authorList>
    </citation>
    <scope>NUCLEOTIDE SEQUENCE [LARGE SCALE GENOMIC DNA]</scope>
    <source>
        <strain evidence="4 5">23b-28</strain>
    </source>
</reference>
<dbReference type="GO" id="GO:0005886">
    <property type="term" value="C:plasma membrane"/>
    <property type="evidence" value="ECO:0007669"/>
    <property type="project" value="TreeGrafter"/>
</dbReference>
<dbReference type="PANTHER" id="PTHR30487:SF0">
    <property type="entry name" value="PREPILIN LEADER PEPTIDASE_N-METHYLTRANSFERASE-RELATED"/>
    <property type="match status" value="1"/>
</dbReference>
<organism evidence="4 5">
    <name type="scientific">Rhodococcus qingshengii</name>
    <dbReference type="NCBI Taxonomy" id="334542"/>
    <lineage>
        <taxon>Bacteria</taxon>
        <taxon>Bacillati</taxon>
        <taxon>Actinomycetota</taxon>
        <taxon>Actinomycetes</taxon>
        <taxon>Mycobacteriales</taxon>
        <taxon>Nocardiaceae</taxon>
        <taxon>Rhodococcus</taxon>
        <taxon>Rhodococcus erythropolis group</taxon>
    </lineage>
</organism>
<keyword evidence="2" id="KW-0812">Transmembrane</keyword>
<evidence type="ECO:0000313" key="4">
    <source>
        <dbReference type="EMBL" id="PCK22619.1"/>
    </source>
</evidence>
<dbReference type="Pfam" id="PF01478">
    <property type="entry name" value="Peptidase_A24"/>
    <property type="match status" value="1"/>
</dbReference>
<feature type="transmembrane region" description="Helical" evidence="2">
    <location>
        <begin position="216"/>
        <end position="233"/>
    </location>
</feature>
<gene>
    <name evidence="4" type="ORF">CHR55_31890</name>
</gene>
<dbReference type="Proteomes" id="UP000230886">
    <property type="component" value="Unassembled WGS sequence"/>
</dbReference>
<dbReference type="InterPro" id="IPR000045">
    <property type="entry name" value="Prepilin_IV_endopep_pep"/>
</dbReference>
<keyword evidence="2" id="KW-0472">Membrane</keyword>
<comment type="similarity">
    <text evidence="1">Belongs to the peptidase A24 family.</text>
</comment>
<dbReference type="InterPro" id="IPR050882">
    <property type="entry name" value="Prepilin_peptidase/N-MTase"/>
</dbReference>
<feature type="domain" description="Prepilin type IV endopeptidase peptidase" evidence="3">
    <location>
        <begin position="95"/>
        <end position="198"/>
    </location>
</feature>
<dbReference type="PANTHER" id="PTHR30487">
    <property type="entry name" value="TYPE 4 PREPILIN-LIKE PROTEINS LEADER PEPTIDE-PROCESSING ENZYME"/>
    <property type="match status" value="1"/>
</dbReference>
<dbReference type="GO" id="GO:0006465">
    <property type="term" value="P:signal peptide processing"/>
    <property type="evidence" value="ECO:0007669"/>
    <property type="project" value="TreeGrafter"/>
</dbReference>
<evidence type="ECO:0000256" key="2">
    <source>
        <dbReference type="SAM" id="Phobius"/>
    </source>
</evidence>